<dbReference type="OrthoDB" id="5196101at2"/>
<keyword evidence="1" id="KW-0472">Membrane</keyword>
<keyword evidence="1" id="KW-1133">Transmembrane helix</keyword>
<evidence type="ECO:0000313" key="3">
    <source>
        <dbReference type="Proteomes" id="UP000291591"/>
    </source>
</evidence>
<accession>A0A4Q7UXL1</accession>
<proteinExistence type="predicted"/>
<reference evidence="2 3" key="1">
    <citation type="submission" date="2019-02" db="EMBL/GenBank/DDBJ databases">
        <title>Sequencing the genomes of 1000 actinobacteria strains.</title>
        <authorList>
            <person name="Klenk H.-P."/>
        </authorList>
    </citation>
    <scope>NUCLEOTIDE SEQUENCE [LARGE SCALE GENOMIC DNA]</scope>
    <source>
        <strain evidence="2 3">DSM 45779</strain>
    </source>
</reference>
<gene>
    <name evidence="2" type="ORF">EV383_3533</name>
</gene>
<keyword evidence="1" id="KW-0812">Transmembrane</keyword>
<name>A0A4Q7UXL1_PSEST</name>
<comment type="caution">
    <text evidence="2">The sequence shown here is derived from an EMBL/GenBank/DDBJ whole genome shotgun (WGS) entry which is preliminary data.</text>
</comment>
<protein>
    <recommendedName>
        <fullName evidence="4">DoxX-like protein</fullName>
    </recommendedName>
</protein>
<evidence type="ECO:0000256" key="1">
    <source>
        <dbReference type="SAM" id="Phobius"/>
    </source>
</evidence>
<dbReference type="AlphaFoldDB" id="A0A4Q7UXL1"/>
<feature type="transmembrane region" description="Helical" evidence="1">
    <location>
        <begin position="21"/>
        <end position="39"/>
    </location>
</feature>
<keyword evidence="3" id="KW-1185">Reference proteome</keyword>
<sequence length="133" mass="13889">MTHSATPVARTSRAVTVLRTLQVASVLTVLNLAVQFVTAGEMFPGGGPEDIHATGAITLHVFTGVVAIAAIAWFRPLGGALWPAVLASLVFVASFVQAYYGARDSLGIHIPGAMLLTVGAVWILAWSFSSARD</sequence>
<feature type="transmembrane region" description="Helical" evidence="1">
    <location>
        <begin position="81"/>
        <end position="100"/>
    </location>
</feature>
<dbReference type="RefSeq" id="WP_130290903.1">
    <property type="nucleotide sequence ID" value="NZ_SHKL01000001.1"/>
</dbReference>
<organism evidence="2 3">
    <name type="scientific">Pseudonocardia sediminis</name>
    <dbReference type="NCBI Taxonomy" id="1397368"/>
    <lineage>
        <taxon>Bacteria</taxon>
        <taxon>Bacillati</taxon>
        <taxon>Actinomycetota</taxon>
        <taxon>Actinomycetes</taxon>
        <taxon>Pseudonocardiales</taxon>
        <taxon>Pseudonocardiaceae</taxon>
        <taxon>Pseudonocardia</taxon>
    </lineage>
</organism>
<evidence type="ECO:0000313" key="2">
    <source>
        <dbReference type="EMBL" id="RZT86636.1"/>
    </source>
</evidence>
<evidence type="ECO:0008006" key="4">
    <source>
        <dbReference type="Google" id="ProtNLM"/>
    </source>
</evidence>
<dbReference type="EMBL" id="SHKL01000001">
    <property type="protein sequence ID" value="RZT86636.1"/>
    <property type="molecule type" value="Genomic_DNA"/>
</dbReference>
<feature type="transmembrane region" description="Helical" evidence="1">
    <location>
        <begin position="51"/>
        <end position="74"/>
    </location>
</feature>
<feature type="transmembrane region" description="Helical" evidence="1">
    <location>
        <begin position="106"/>
        <end position="128"/>
    </location>
</feature>
<dbReference type="Proteomes" id="UP000291591">
    <property type="component" value="Unassembled WGS sequence"/>
</dbReference>